<evidence type="ECO:0000313" key="9">
    <source>
        <dbReference type="Proteomes" id="UP000809273"/>
    </source>
</evidence>
<organism evidence="8 9">
    <name type="scientific">Candidatus Zymogenus saltonus</name>
    <dbReference type="NCBI Taxonomy" id="2844893"/>
    <lineage>
        <taxon>Bacteria</taxon>
        <taxon>Deltaproteobacteria</taxon>
        <taxon>Candidatus Zymogenia</taxon>
        <taxon>Candidatus Zymogeniales</taxon>
        <taxon>Candidatus Zymogenaceae</taxon>
        <taxon>Candidatus Zymogenus</taxon>
    </lineage>
</organism>
<proteinExistence type="predicted"/>
<feature type="modified residue" description="4-aspartylphosphate" evidence="4">
    <location>
        <position position="58"/>
    </location>
</feature>
<dbReference type="Gene3D" id="3.40.50.2300">
    <property type="match status" value="1"/>
</dbReference>
<dbReference type="GO" id="GO:0000160">
    <property type="term" value="P:phosphorelay signal transduction system"/>
    <property type="evidence" value="ECO:0007669"/>
    <property type="project" value="InterPro"/>
</dbReference>
<comment type="caution">
    <text evidence="8">The sequence shown here is derived from an EMBL/GenBank/DDBJ whole genome shotgun (WGS) entry which is preliminary data.</text>
</comment>
<name>A0A9D8KG59_9DELT</name>
<evidence type="ECO:0000256" key="2">
    <source>
        <dbReference type="ARBA" id="ARBA00023015"/>
    </source>
</evidence>
<dbReference type="Gene3D" id="1.10.3210.10">
    <property type="entry name" value="Hypothetical protein af1432"/>
    <property type="match status" value="1"/>
</dbReference>
<evidence type="ECO:0000256" key="4">
    <source>
        <dbReference type="PROSITE-ProRule" id="PRU00169"/>
    </source>
</evidence>
<evidence type="ECO:0000259" key="7">
    <source>
        <dbReference type="PROSITE" id="PS51832"/>
    </source>
</evidence>
<evidence type="ECO:0000313" key="8">
    <source>
        <dbReference type="EMBL" id="MBN1573568.1"/>
    </source>
</evidence>
<dbReference type="SMART" id="SM00471">
    <property type="entry name" value="HDc"/>
    <property type="match status" value="1"/>
</dbReference>
<dbReference type="Gene3D" id="3.30.450.40">
    <property type="match status" value="1"/>
</dbReference>
<feature type="domain" description="HD-GYP" evidence="7">
    <location>
        <begin position="298"/>
        <end position="490"/>
    </location>
</feature>
<protein>
    <submittedName>
        <fullName evidence="8">Response regulator</fullName>
    </submittedName>
</protein>
<dbReference type="Pfam" id="PF00072">
    <property type="entry name" value="Response_reg"/>
    <property type="match status" value="1"/>
</dbReference>
<dbReference type="AlphaFoldDB" id="A0A9D8KG59"/>
<dbReference type="InterPro" id="IPR052020">
    <property type="entry name" value="Cyclic_di-GMP/3'3'-cGAMP_PDE"/>
</dbReference>
<reference evidence="8" key="1">
    <citation type="journal article" date="2021" name="Environ. Microbiol.">
        <title>Genomic characterization of three novel Desulfobacterota classes expand the metabolic and phylogenetic diversity of the phylum.</title>
        <authorList>
            <person name="Murphy C.L."/>
            <person name="Biggerstaff J."/>
            <person name="Eichhorn A."/>
            <person name="Ewing E."/>
            <person name="Shahan R."/>
            <person name="Soriano D."/>
            <person name="Stewart S."/>
            <person name="VanMol K."/>
            <person name="Walker R."/>
            <person name="Walters P."/>
            <person name="Elshahed M.S."/>
            <person name="Youssef N.H."/>
        </authorList>
    </citation>
    <scope>NUCLEOTIDE SEQUENCE</scope>
    <source>
        <strain evidence="8">Zod_Metabat.24</strain>
    </source>
</reference>
<evidence type="ECO:0000259" key="5">
    <source>
        <dbReference type="PROSITE" id="PS50110"/>
    </source>
</evidence>
<evidence type="ECO:0000259" key="6">
    <source>
        <dbReference type="PROSITE" id="PS51831"/>
    </source>
</evidence>
<dbReference type="PROSITE" id="PS51832">
    <property type="entry name" value="HD_GYP"/>
    <property type="match status" value="1"/>
</dbReference>
<dbReference type="PROSITE" id="PS51831">
    <property type="entry name" value="HD"/>
    <property type="match status" value="1"/>
</dbReference>
<dbReference type="PANTHER" id="PTHR45228">
    <property type="entry name" value="CYCLIC DI-GMP PHOSPHODIESTERASE TM_0186-RELATED"/>
    <property type="match status" value="1"/>
</dbReference>
<dbReference type="SMART" id="SM00448">
    <property type="entry name" value="REC"/>
    <property type="match status" value="1"/>
</dbReference>
<keyword evidence="2" id="KW-0805">Transcription regulation</keyword>
<dbReference type="InterPro" id="IPR003607">
    <property type="entry name" value="HD/PDEase_dom"/>
</dbReference>
<dbReference type="InterPro" id="IPR029016">
    <property type="entry name" value="GAF-like_dom_sf"/>
</dbReference>
<dbReference type="InterPro" id="IPR037522">
    <property type="entry name" value="HD_GYP_dom"/>
</dbReference>
<gene>
    <name evidence="8" type="ORF">JW984_10270</name>
</gene>
<dbReference type="PROSITE" id="PS50110">
    <property type="entry name" value="RESPONSE_REGULATORY"/>
    <property type="match status" value="1"/>
</dbReference>
<evidence type="ECO:0000256" key="3">
    <source>
        <dbReference type="ARBA" id="ARBA00023163"/>
    </source>
</evidence>
<dbReference type="Proteomes" id="UP000809273">
    <property type="component" value="Unassembled WGS sequence"/>
</dbReference>
<evidence type="ECO:0000256" key="1">
    <source>
        <dbReference type="ARBA" id="ARBA00022553"/>
    </source>
</evidence>
<keyword evidence="3" id="KW-0804">Transcription</keyword>
<dbReference type="EMBL" id="JAFGIX010000052">
    <property type="protein sequence ID" value="MBN1573568.1"/>
    <property type="molecule type" value="Genomic_DNA"/>
</dbReference>
<feature type="domain" description="Response regulatory" evidence="5">
    <location>
        <begin position="9"/>
        <end position="123"/>
    </location>
</feature>
<dbReference type="SUPFAM" id="SSF55781">
    <property type="entry name" value="GAF domain-like"/>
    <property type="match status" value="1"/>
</dbReference>
<dbReference type="InterPro" id="IPR006674">
    <property type="entry name" value="HD_domain"/>
</dbReference>
<feature type="domain" description="HD" evidence="6">
    <location>
        <begin position="320"/>
        <end position="442"/>
    </location>
</feature>
<sequence length="490" mass="55483">METGKGKYTILVVDDEFSVRDILSDVLEGEGYNIKTAEDGIEALHIIRREPPDLVITDMRMPRMGGMELLYQINNLRVKIITIMMTGFATVETAVEAIKKGAYDYIMKPFQFSDLLRVIEHAVEKQKLIKENLELKETMALYDISMAISSNLQLDSVLSMFVDVLFKEGEADAVGFCVLDTSMKDYKYRLVKAKDMGISSRVNEIIYWRKILSFIDGKEGMIFAGKELKKLDELIKDLSGVESVLLLPMRIKEKTMGFVAQFSFTRGFIFTEGVKKSLMILVNNVSVAIENARLYEDIVNILGDTVKSFAKTLDVKDKYASGHSERVTRYALIIAKEMNLPQEEIDRLAQAGILHDIGKIGISELVLNKNGKLDTKESEEMRSHPVIGRDILAPISQFQDIAEIVYYHHERYNGEGYPEGLVGEDIPMLSRIIAVADTYDAMTSTRAYREKIGREKTIEEIKSNSGTQFDPRVVEAFLRVVDRLDNDDVC</sequence>
<dbReference type="CDD" id="cd00077">
    <property type="entry name" value="HDc"/>
    <property type="match status" value="1"/>
</dbReference>
<accession>A0A9D8KG59</accession>
<dbReference type="Pfam" id="PF13487">
    <property type="entry name" value="HD_5"/>
    <property type="match status" value="1"/>
</dbReference>
<keyword evidence="1 4" id="KW-0597">Phosphoprotein</keyword>
<dbReference type="InterPro" id="IPR001789">
    <property type="entry name" value="Sig_transdc_resp-reg_receiver"/>
</dbReference>
<dbReference type="InterPro" id="IPR011006">
    <property type="entry name" value="CheY-like_superfamily"/>
</dbReference>
<dbReference type="FunFam" id="3.40.50.2300:FF:000018">
    <property type="entry name" value="DNA-binding transcriptional regulator NtrC"/>
    <property type="match status" value="1"/>
</dbReference>
<dbReference type="SUPFAM" id="SSF109604">
    <property type="entry name" value="HD-domain/PDEase-like"/>
    <property type="match status" value="1"/>
</dbReference>
<reference evidence="8" key="2">
    <citation type="submission" date="2021-01" db="EMBL/GenBank/DDBJ databases">
        <authorList>
            <person name="Hahn C.R."/>
            <person name="Youssef N.H."/>
            <person name="Elshahed M."/>
        </authorList>
    </citation>
    <scope>NUCLEOTIDE SEQUENCE</scope>
    <source>
        <strain evidence="8">Zod_Metabat.24</strain>
    </source>
</reference>
<dbReference type="SUPFAM" id="SSF52172">
    <property type="entry name" value="CheY-like"/>
    <property type="match status" value="1"/>
</dbReference>